<proteinExistence type="predicted"/>
<gene>
    <name evidence="1" type="ORF">SAMN05421740_101182</name>
</gene>
<dbReference type="Proteomes" id="UP000198916">
    <property type="component" value="Unassembled WGS sequence"/>
</dbReference>
<dbReference type="Pfam" id="PF17170">
    <property type="entry name" value="DUF5128"/>
    <property type="match status" value="1"/>
</dbReference>
<accession>A0A1H7F7J5</accession>
<dbReference type="RefSeq" id="WP_090602047.1">
    <property type="nucleotide sequence ID" value="NZ_FNZR01000001.1"/>
</dbReference>
<reference evidence="2" key="1">
    <citation type="submission" date="2016-10" db="EMBL/GenBank/DDBJ databases">
        <authorList>
            <person name="Varghese N."/>
            <person name="Submissions S."/>
        </authorList>
    </citation>
    <scope>NUCLEOTIDE SEQUENCE [LARGE SCALE GENOMIC DNA]</scope>
    <source>
        <strain evidence="2">Jip14</strain>
    </source>
</reference>
<dbReference type="AlphaFoldDB" id="A0A1H7F7J5"/>
<keyword evidence="2" id="KW-1185">Reference proteome</keyword>
<dbReference type="EMBL" id="FNZR01000001">
    <property type="protein sequence ID" value="SEK19970.1"/>
    <property type="molecule type" value="Genomic_DNA"/>
</dbReference>
<protein>
    <submittedName>
        <fullName evidence="1">6-bladed beta-propeller protein</fullName>
    </submittedName>
</protein>
<dbReference type="InterPro" id="IPR011042">
    <property type="entry name" value="6-blade_b-propeller_TolB-like"/>
</dbReference>
<evidence type="ECO:0000313" key="1">
    <source>
        <dbReference type="EMBL" id="SEK19970.1"/>
    </source>
</evidence>
<dbReference type="Gene3D" id="2.120.10.30">
    <property type="entry name" value="TolB, C-terminal domain"/>
    <property type="match status" value="1"/>
</dbReference>
<dbReference type="STRING" id="332977.SAMN05421740_101182"/>
<dbReference type="OrthoDB" id="1523864at2"/>
<sequence length="365" mass="41706">MKIWWKSIIFIFVLISCQHKNDNPYLIDLENQLQSNQRCTLSDLADSISYIFLETSDNSLLPNISAIVYLDSNDIFVRGGNYVYRFSGIGKFLNRIGAVGMGPKEYPSLQEVSIDPYNKQLLLLSQSGHVYIYGYDGNFVKKLHLEGEISAINSLNDNSFVCEVRDYNDSYRSSLIQFDKDGAVIKKIEIEKDNLNFSRSLQTVSLMFNTNNSIKFKSLYNDTLFSYNKLQLTPHKILNLGRLSPSRDLIENVDKKNELLSKYAQIVDIVESENYLFLLIIMNEKLNGVIVDKDNNKVVYNQEIENPRAGGGIDNDLNNSGKFWPMLSSNNQKNSVVQLVHPVYTKMENTLTDDANPILQVVYLK</sequence>
<name>A0A1H7F7J5_9SPHI</name>
<organism evidence="1 2">
    <name type="scientific">Parapedobacter koreensis</name>
    <dbReference type="NCBI Taxonomy" id="332977"/>
    <lineage>
        <taxon>Bacteria</taxon>
        <taxon>Pseudomonadati</taxon>
        <taxon>Bacteroidota</taxon>
        <taxon>Sphingobacteriia</taxon>
        <taxon>Sphingobacteriales</taxon>
        <taxon>Sphingobacteriaceae</taxon>
        <taxon>Parapedobacter</taxon>
    </lineage>
</organism>
<dbReference type="SUPFAM" id="SSF101898">
    <property type="entry name" value="NHL repeat"/>
    <property type="match status" value="1"/>
</dbReference>
<dbReference type="PROSITE" id="PS51257">
    <property type="entry name" value="PROKAR_LIPOPROTEIN"/>
    <property type="match status" value="1"/>
</dbReference>
<evidence type="ECO:0000313" key="2">
    <source>
        <dbReference type="Proteomes" id="UP000198916"/>
    </source>
</evidence>